<protein>
    <submittedName>
        <fullName evidence="1">Geranylgeranyl transferase type-1 subunit beta</fullName>
        <ecNumber evidence="1">2.5.1.59</ecNumber>
    </submittedName>
</protein>
<name>A0ACC1HB36_9FUNG</name>
<gene>
    <name evidence="1" type="primary">CDC43</name>
    <name evidence="1" type="ORF">EV182_004812</name>
</gene>
<reference evidence="1" key="1">
    <citation type="submission" date="2022-06" db="EMBL/GenBank/DDBJ databases">
        <title>Phylogenomic reconstructions and comparative analyses of Kickxellomycotina fungi.</title>
        <authorList>
            <person name="Reynolds N.K."/>
            <person name="Stajich J.E."/>
            <person name="Barry K."/>
            <person name="Grigoriev I.V."/>
            <person name="Crous P."/>
            <person name="Smith M.E."/>
        </authorList>
    </citation>
    <scope>NUCLEOTIDE SEQUENCE</scope>
    <source>
        <strain evidence="1">RSA 2271</strain>
    </source>
</reference>
<dbReference type="EC" id="2.5.1.59" evidence="1"/>
<organism evidence="1 2">
    <name type="scientific">Spiromyces aspiralis</name>
    <dbReference type="NCBI Taxonomy" id="68401"/>
    <lineage>
        <taxon>Eukaryota</taxon>
        <taxon>Fungi</taxon>
        <taxon>Fungi incertae sedis</taxon>
        <taxon>Zoopagomycota</taxon>
        <taxon>Kickxellomycotina</taxon>
        <taxon>Kickxellomycetes</taxon>
        <taxon>Kickxellales</taxon>
        <taxon>Kickxellaceae</taxon>
        <taxon>Spiromyces</taxon>
    </lineage>
</organism>
<proteinExistence type="predicted"/>
<keyword evidence="2" id="KW-1185">Reference proteome</keyword>
<evidence type="ECO:0000313" key="1">
    <source>
        <dbReference type="EMBL" id="KAJ1673657.1"/>
    </source>
</evidence>
<comment type="caution">
    <text evidence="1">The sequence shown here is derived from an EMBL/GenBank/DDBJ whole genome shotgun (WGS) entry which is preliminary data.</text>
</comment>
<evidence type="ECO:0000313" key="2">
    <source>
        <dbReference type="Proteomes" id="UP001145114"/>
    </source>
</evidence>
<keyword evidence="1" id="KW-0808">Transferase</keyword>
<sequence>MRFLYSACIVSYLLNDWRGVDIERATEYILMCTRYDGGITQEPMQESHGGSYFCALASLALMNKLDALEDRRMTLEWGLRRQVGGFQGRVNKPADVCYSFWVGSGIEILGGHQFVDLEEAARFVLECQHAIGGLGKFKGSLPGMKTR</sequence>
<dbReference type="EMBL" id="JAMZIH010006706">
    <property type="protein sequence ID" value="KAJ1673657.1"/>
    <property type="molecule type" value="Genomic_DNA"/>
</dbReference>
<accession>A0ACC1HB36</accession>
<dbReference type="Proteomes" id="UP001145114">
    <property type="component" value="Unassembled WGS sequence"/>
</dbReference>